<name>A0A6J8ER69_MYTCO</name>
<reference evidence="7 8" key="1">
    <citation type="submission" date="2020-06" db="EMBL/GenBank/DDBJ databases">
        <authorList>
            <person name="Li R."/>
            <person name="Bekaert M."/>
        </authorList>
    </citation>
    <scope>NUCLEOTIDE SEQUENCE [LARGE SCALE GENOMIC DNA]</scope>
    <source>
        <strain evidence="8">wild</strain>
    </source>
</reference>
<gene>
    <name evidence="7" type="ORF">MCOR_54457</name>
</gene>
<organism evidence="7 8">
    <name type="scientific">Mytilus coruscus</name>
    <name type="common">Sea mussel</name>
    <dbReference type="NCBI Taxonomy" id="42192"/>
    <lineage>
        <taxon>Eukaryota</taxon>
        <taxon>Metazoa</taxon>
        <taxon>Spiralia</taxon>
        <taxon>Lophotrochozoa</taxon>
        <taxon>Mollusca</taxon>
        <taxon>Bivalvia</taxon>
        <taxon>Autobranchia</taxon>
        <taxon>Pteriomorphia</taxon>
        <taxon>Mytilida</taxon>
        <taxon>Mytiloidea</taxon>
        <taxon>Mytilidae</taxon>
        <taxon>Mytilinae</taxon>
        <taxon>Mytilus</taxon>
    </lineage>
</organism>
<dbReference type="PANTHER" id="PTHR19282">
    <property type="entry name" value="TETRASPANIN"/>
    <property type="match status" value="1"/>
</dbReference>
<dbReference type="AlphaFoldDB" id="A0A6J8ER69"/>
<evidence type="ECO:0000313" key="8">
    <source>
        <dbReference type="Proteomes" id="UP000507470"/>
    </source>
</evidence>
<keyword evidence="5 6" id="KW-0472">Membrane</keyword>
<comment type="subcellular location">
    <subcellularLocation>
        <location evidence="1 6">Membrane</location>
        <topology evidence="1 6">Multi-pass membrane protein</topology>
    </subcellularLocation>
</comment>
<dbReference type="Gene3D" id="1.10.1450.10">
    <property type="entry name" value="Tetraspanin"/>
    <property type="match status" value="1"/>
</dbReference>
<dbReference type="InterPro" id="IPR018499">
    <property type="entry name" value="Tetraspanin/Peripherin"/>
</dbReference>
<dbReference type="PANTHER" id="PTHR19282:SF544">
    <property type="entry name" value="TETRASPANIN"/>
    <property type="match status" value="1"/>
</dbReference>
<feature type="transmembrane region" description="Helical" evidence="6">
    <location>
        <begin position="248"/>
        <end position="274"/>
    </location>
</feature>
<feature type="transmembrane region" description="Helical" evidence="6">
    <location>
        <begin position="12"/>
        <end position="35"/>
    </location>
</feature>
<dbReference type="InterPro" id="IPR000301">
    <property type="entry name" value="Tetraspanin_animals"/>
</dbReference>
<dbReference type="Proteomes" id="UP000507470">
    <property type="component" value="Unassembled WGS sequence"/>
</dbReference>
<dbReference type="OrthoDB" id="6254918at2759"/>
<feature type="transmembrane region" description="Helical" evidence="6">
    <location>
        <begin position="64"/>
        <end position="88"/>
    </location>
</feature>
<comment type="similarity">
    <text evidence="2 6">Belongs to the tetraspanin (TM4SF) family.</text>
</comment>
<keyword evidence="4 6" id="KW-1133">Transmembrane helix</keyword>
<evidence type="ECO:0000256" key="3">
    <source>
        <dbReference type="ARBA" id="ARBA00022692"/>
    </source>
</evidence>
<evidence type="ECO:0000256" key="6">
    <source>
        <dbReference type="RuleBase" id="RU361218"/>
    </source>
</evidence>
<evidence type="ECO:0000256" key="5">
    <source>
        <dbReference type="ARBA" id="ARBA00023136"/>
    </source>
</evidence>
<dbReference type="EMBL" id="CACVKT020009594">
    <property type="protein sequence ID" value="CAC5422403.1"/>
    <property type="molecule type" value="Genomic_DNA"/>
</dbReference>
<dbReference type="PIRSF" id="PIRSF002419">
    <property type="entry name" value="Tetraspanin"/>
    <property type="match status" value="1"/>
</dbReference>
<dbReference type="SUPFAM" id="SSF48652">
    <property type="entry name" value="Tetraspanin"/>
    <property type="match status" value="1"/>
</dbReference>
<dbReference type="Pfam" id="PF00335">
    <property type="entry name" value="Tetraspanin"/>
    <property type="match status" value="1"/>
</dbReference>
<dbReference type="GO" id="GO:0005886">
    <property type="term" value="C:plasma membrane"/>
    <property type="evidence" value="ECO:0007669"/>
    <property type="project" value="TreeGrafter"/>
</dbReference>
<sequence length="284" mass="30600">MGCCDGLSKFFLITFGILFLLFGGACLCGGIYVLVAKNDILILARSATDGAVDTIDAPSLIERAAYVFIAIGSFIVFISFVGCCGACLKNKCLLRTYVIIVGLMIVLEVVAAILAAVFMNKMETYAKDNLQTMLNDNYIGPYATSNAVSLAFDLAQILLDCCGVVNRTEYASINTWNTTYAYDSGGGVYVTVTATIPLTCCQFTNKDAFPDDMTTFLNSMEDNQCPVTQAGAHTTGCYEALKEEFSKYFNILIGIAAGMGGLQIIGFISACCLMKEDRKSKDII</sequence>
<dbReference type="PRINTS" id="PR00259">
    <property type="entry name" value="TMFOUR"/>
</dbReference>
<dbReference type="InterPro" id="IPR008952">
    <property type="entry name" value="Tetraspanin_EC2_sf"/>
</dbReference>
<evidence type="ECO:0000313" key="7">
    <source>
        <dbReference type="EMBL" id="CAC5422403.1"/>
    </source>
</evidence>
<keyword evidence="3 6" id="KW-0812">Transmembrane</keyword>
<evidence type="ECO:0000256" key="2">
    <source>
        <dbReference type="ARBA" id="ARBA00006840"/>
    </source>
</evidence>
<feature type="transmembrane region" description="Helical" evidence="6">
    <location>
        <begin position="97"/>
        <end position="119"/>
    </location>
</feature>
<evidence type="ECO:0000256" key="1">
    <source>
        <dbReference type="ARBA" id="ARBA00004141"/>
    </source>
</evidence>
<accession>A0A6J8ER69</accession>
<keyword evidence="8" id="KW-1185">Reference proteome</keyword>
<evidence type="ECO:0000256" key="4">
    <source>
        <dbReference type="ARBA" id="ARBA00022989"/>
    </source>
</evidence>
<proteinExistence type="inferred from homology"/>
<protein>
    <recommendedName>
        <fullName evidence="6">Tetraspanin</fullName>
    </recommendedName>
</protein>